<dbReference type="RefSeq" id="WP_176575432.1">
    <property type="nucleotide sequence ID" value="NZ_CP056041.1"/>
</dbReference>
<sequence length="291" mass="30895">MTDTALQSVPQVLLEPFTGGPVLTGAEAACVAAALTPATRGELLERGFAPELIDSLLAGGLLAPAPAKAGLWHRHGWGRPELLVRAADASRTARSGELPAATAPVAGVLDSREAFEQVLKRRSTRQFDRRPLPAPVLHTVLAAADPLLSVWPHLRLYAAVQYVDGVERGVHAYQGGALTLKEVGLDDTRLRDCAHQYWVLGTGCVLFFVVDWHALEQAHGAGPDAYTTVLTECGRLAHTAVLAANGVGAGTWMTPAIDEQVAAELCGLDSGSEEALYMLKIGMPRNTEDTQ</sequence>
<dbReference type="Proteomes" id="UP000509418">
    <property type="component" value="Chromosome"/>
</dbReference>
<name>A0A7H8T536_STRCX</name>
<dbReference type="Pfam" id="PF00881">
    <property type="entry name" value="Nitroreductase"/>
    <property type="match status" value="1"/>
</dbReference>
<dbReference type="SUPFAM" id="SSF55469">
    <property type="entry name" value="FMN-dependent nitroreductase-like"/>
    <property type="match status" value="1"/>
</dbReference>
<dbReference type="InterPro" id="IPR000415">
    <property type="entry name" value="Nitroreductase-like"/>
</dbReference>
<proteinExistence type="predicted"/>
<dbReference type="EMBL" id="CP056041">
    <property type="protein sequence ID" value="QKZ18591.1"/>
    <property type="molecule type" value="Genomic_DNA"/>
</dbReference>
<evidence type="ECO:0000313" key="3">
    <source>
        <dbReference type="Proteomes" id="UP000509418"/>
    </source>
</evidence>
<reference evidence="2 3" key="1">
    <citation type="submission" date="2020-06" db="EMBL/GenBank/DDBJ databases">
        <title>Genome mining for natural products.</title>
        <authorList>
            <person name="Zhang B."/>
            <person name="Shi J."/>
            <person name="Ge H."/>
        </authorList>
    </citation>
    <scope>NUCLEOTIDE SEQUENCE [LARGE SCALE GENOMIC DNA]</scope>
    <source>
        <strain evidence="2 3">NA02069</strain>
    </source>
</reference>
<accession>A0A7H8T536</accession>
<dbReference type="GO" id="GO:0016491">
    <property type="term" value="F:oxidoreductase activity"/>
    <property type="evidence" value="ECO:0007669"/>
    <property type="project" value="InterPro"/>
</dbReference>
<dbReference type="Gene3D" id="3.40.109.10">
    <property type="entry name" value="NADH Oxidase"/>
    <property type="match status" value="1"/>
</dbReference>
<protein>
    <submittedName>
        <fullName evidence="2">Nitroreductase family protein</fullName>
    </submittedName>
</protein>
<dbReference type="AlphaFoldDB" id="A0A7H8T536"/>
<gene>
    <name evidence="2" type="ORF">HUT05_15155</name>
</gene>
<evidence type="ECO:0000313" key="2">
    <source>
        <dbReference type="EMBL" id="QKZ18591.1"/>
    </source>
</evidence>
<feature type="domain" description="Nitroreductase" evidence="1">
    <location>
        <begin position="119"/>
        <end position="282"/>
    </location>
</feature>
<keyword evidence="3" id="KW-1185">Reference proteome</keyword>
<organism evidence="2 3">
    <name type="scientific">Streptomyces chartreusis</name>
    <dbReference type="NCBI Taxonomy" id="1969"/>
    <lineage>
        <taxon>Bacteria</taxon>
        <taxon>Bacillati</taxon>
        <taxon>Actinomycetota</taxon>
        <taxon>Actinomycetes</taxon>
        <taxon>Kitasatosporales</taxon>
        <taxon>Streptomycetaceae</taxon>
        <taxon>Streptomyces</taxon>
    </lineage>
</organism>
<dbReference type="InterPro" id="IPR029479">
    <property type="entry name" value="Nitroreductase"/>
</dbReference>
<evidence type="ECO:0000259" key="1">
    <source>
        <dbReference type="Pfam" id="PF00881"/>
    </source>
</evidence>